<sequence length="370" mass="42050">MPEIWLGYGDTEIILDIKYENISQVLRPSMNKLDLITLENEIKSKIVIQESTLILITSPFFFILPILSVLQNMSKELNIEKIEYCILSKSLPQRVKQQLSENSITIGRLASEDVLEKIKKFDNIILIDRIEYDPVFGYAGSPVRLLRECYPDEMNQVYTFIFNSLPQPGTYNEPLKLAIEVMSKMSCQSINVISNNEGIDSLFIGDLSYSFNEAIQRFKSITQPSAVPSKSAFISGNTNYSYQTTLGNSLNLLWNNYHVISDNGIIILLSESRGGVGNGTLLKLIENRLDLAGLNKYQYSKDLEHINFLKMLREKYEIYLISSLPRIYTDKLGLKSLQRIKDGLDLVIEKNGKYSKSIIIPNSEITLVSS</sequence>
<name>A0A654LY74_9ARCH</name>
<reference evidence="2" key="1">
    <citation type="submission" date="2015-10" db="EMBL/GenBank/DDBJ databases">
        <title>Niche specialization of a soil ammonia-oxidizing archaeon, Candidatus Nitrosocosmicus oleophilus.</title>
        <authorList>
            <person name="Jung M.-Y."/>
            <person name="Rhee S.-K."/>
        </authorList>
    </citation>
    <scope>NUCLEOTIDE SEQUENCE [LARGE SCALE GENOMIC DNA]</scope>
    <source>
        <strain evidence="2">MY3</strain>
    </source>
</reference>
<protein>
    <recommendedName>
        <fullName evidence="3">LarA-like N-terminal domain-containing protein</fullName>
    </recommendedName>
</protein>
<dbReference type="PANTHER" id="PTHR33171">
    <property type="entry name" value="LAR_N DOMAIN-CONTAINING PROTEIN"/>
    <property type="match status" value="1"/>
</dbReference>
<evidence type="ECO:0000313" key="2">
    <source>
        <dbReference type="Proteomes" id="UP000058925"/>
    </source>
</evidence>
<dbReference type="GeneID" id="60422209"/>
<organism evidence="1 2">
    <name type="scientific">Candidatus Nitrosocosmicus oleophilus</name>
    <dbReference type="NCBI Taxonomy" id="1353260"/>
    <lineage>
        <taxon>Archaea</taxon>
        <taxon>Nitrososphaerota</taxon>
        <taxon>Nitrososphaeria</taxon>
        <taxon>Nitrososphaerales</taxon>
        <taxon>Nitrososphaeraceae</taxon>
        <taxon>Candidatus Nitrosocosmicus</taxon>
    </lineage>
</organism>
<dbReference type="Proteomes" id="UP000058925">
    <property type="component" value="Chromosome"/>
</dbReference>
<keyword evidence="2" id="KW-1185">Reference proteome</keyword>
<dbReference type="Gene3D" id="3.90.226.30">
    <property type="match status" value="1"/>
</dbReference>
<dbReference type="KEGG" id="taa:NMY3_02259"/>
<accession>A0A654LY74</accession>
<dbReference type="InterPro" id="IPR043166">
    <property type="entry name" value="LarA-like_C"/>
</dbReference>
<dbReference type="AlphaFoldDB" id="A0A654LY74"/>
<dbReference type="EMBL" id="CP012850">
    <property type="protein sequence ID" value="ALI36458.1"/>
    <property type="molecule type" value="Genomic_DNA"/>
</dbReference>
<dbReference type="PANTHER" id="PTHR33171:SF17">
    <property type="entry name" value="LARA-LIKE N-TERMINAL DOMAIN-CONTAINING PROTEIN"/>
    <property type="match status" value="1"/>
</dbReference>
<proteinExistence type="predicted"/>
<dbReference type="OrthoDB" id="9050at2157"/>
<evidence type="ECO:0000313" key="1">
    <source>
        <dbReference type="EMBL" id="ALI36458.1"/>
    </source>
</evidence>
<gene>
    <name evidence="1" type="ORF">NMY3_02259</name>
</gene>
<dbReference type="InterPro" id="IPR048068">
    <property type="entry name" value="LarA-like"/>
</dbReference>
<evidence type="ECO:0008006" key="3">
    <source>
        <dbReference type="Google" id="ProtNLM"/>
    </source>
</evidence>
<dbReference type="RefSeq" id="WP_196815712.1">
    <property type="nucleotide sequence ID" value="NZ_CP012850.1"/>
</dbReference>